<dbReference type="InterPro" id="IPR031989">
    <property type="entry name" value="DUF5067"/>
</dbReference>
<evidence type="ECO:0000259" key="2">
    <source>
        <dbReference type="Pfam" id="PF16729"/>
    </source>
</evidence>
<evidence type="ECO:0000313" key="4">
    <source>
        <dbReference type="Proteomes" id="UP000284962"/>
    </source>
</evidence>
<gene>
    <name evidence="3" type="ORF">DW957_02405</name>
</gene>
<feature type="domain" description="DUF5067" evidence="2">
    <location>
        <begin position="26"/>
        <end position="114"/>
    </location>
</feature>
<evidence type="ECO:0000313" key="3">
    <source>
        <dbReference type="EMBL" id="RHA01667.1"/>
    </source>
</evidence>
<proteinExistence type="predicted"/>
<evidence type="ECO:0000256" key="1">
    <source>
        <dbReference type="ARBA" id="ARBA00022729"/>
    </source>
</evidence>
<organism evidence="3 4">
    <name type="scientific">Dorea formicigenerans</name>
    <dbReference type="NCBI Taxonomy" id="39486"/>
    <lineage>
        <taxon>Bacteria</taxon>
        <taxon>Bacillati</taxon>
        <taxon>Bacillota</taxon>
        <taxon>Clostridia</taxon>
        <taxon>Lachnospirales</taxon>
        <taxon>Lachnospiraceae</taxon>
        <taxon>Dorea</taxon>
    </lineage>
</organism>
<reference evidence="3 4" key="1">
    <citation type="submission" date="2018-08" db="EMBL/GenBank/DDBJ databases">
        <title>A genome reference for cultivated species of the human gut microbiota.</title>
        <authorList>
            <person name="Zou Y."/>
            <person name="Xue W."/>
            <person name="Luo G."/>
        </authorList>
    </citation>
    <scope>NUCLEOTIDE SEQUENCE [LARGE SCALE GENOMIC DNA]</scope>
    <source>
        <strain evidence="3 4">AM46-16</strain>
    </source>
</reference>
<dbReference type="Gene3D" id="2.60.40.1240">
    <property type="match status" value="1"/>
</dbReference>
<keyword evidence="1" id="KW-0732">Signal</keyword>
<comment type="caution">
    <text evidence="3">The sequence shown here is derived from an EMBL/GenBank/DDBJ whole genome shotgun (WGS) entry which is preliminary data.</text>
</comment>
<dbReference type="InterPro" id="IPR029050">
    <property type="entry name" value="Immunoprotect_excell_Ig-like"/>
</dbReference>
<sequence length="150" mass="16791">MGVDSTWAYLVADSAEKTTYLESFGKADATWEFTDKVAEQNGISISVTKVEFAKDETRFYVTATNNSADKMNIWSSSSKVLQNGQQYEQIYNYNSFEEYPELSSELLPGASSSGILCFDKLDPAALQLYVEGSSDNYELEFSPFIFDLAQ</sequence>
<dbReference type="EMBL" id="QSEW01000002">
    <property type="protein sequence ID" value="RHA01667.1"/>
    <property type="molecule type" value="Genomic_DNA"/>
</dbReference>
<dbReference type="AlphaFoldDB" id="A0A413QN21"/>
<dbReference type="Proteomes" id="UP000284962">
    <property type="component" value="Unassembled WGS sequence"/>
</dbReference>
<accession>A0A413QN21</accession>
<protein>
    <submittedName>
        <fullName evidence="3">DUF5067 domain-containing protein</fullName>
    </submittedName>
</protein>
<name>A0A413QN21_9FIRM</name>
<dbReference type="Pfam" id="PF16729">
    <property type="entry name" value="DUF5067"/>
    <property type="match status" value="1"/>
</dbReference>